<dbReference type="PANTHER" id="PTHR24567:SF68">
    <property type="entry name" value="DNA-BINDING TRANSCRIPTIONAL DUAL REGULATOR CRP"/>
    <property type="match status" value="1"/>
</dbReference>
<dbReference type="InterPro" id="IPR000595">
    <property type="entry name" value="cNMP-bd_dom"/>
</dbReference>
<evidence type="ECO:0000259" key="4">
    <source>
        <dbReference type="PROSITE" id="PS50042"/>
    </source>
</evidence>
<dbReference type="InterPro" id="IPR036388">
    <property type="entry name" value="WH-like_DNA-bd_sf"/>
</dbReference>
<dbReference type="InterPro" id="IPR018490">
    <property type="entry name" value="cNMP-bd_dom_sf"/>
</dbReference>
<name>A0A1H4BC42_9BACT</name>
<keyword evidence="7" id="KW-1185">Reference proteome</keyword>
<dbReference type="AlphaFoldDB" id="A0A1H4BC42"/>
<evidence type="ECO:0000259" key="5">
    <source>
        <dbReference type="PROSITE" id="PS51063"/>
    </source>
</evidence>
<dbReference type="PROSITE" id="PS50042">
    <property type="entry name" value="CNMP_BINDING_3"/>
    <property type="match status" value="1"/>
</dbReference>
<dbReference type="STRING" id="37625.SAMN05660420_02123"/>
<dbReference type="InterPro" id="IPR014710">
    <property type="entry name" value="RmlC-like_jellyroll"/>
</dbReference>
<dbReference type="InterPro" id="IPR050397">
    <property type="entry name" value="Env_Response_Regulators"/>
</dbReference>
<dbReference type="SMART" id="SM00100">
    <property type="entry name" value="cNMP"/>
    <property type="match status" value="1"/>
</dbReference>
<reference evidence="6 7" key="1">
    <citation type="submission" date="2016-10" db="EMBL/GenBank/DDBJ databases">
        <authorList>
            <person name="de Groot N.N."/>
        </authorList>
    </citation>
    <scope>NUCLEOTIDE SEQUENCE [LARGE SCALE GENOMIC DNA]</scope>
    <source>
        <strain evidence="6 7">DSM 7343</strain>
    </source>
</reference>
<proteinExistence type="predicted"/>
<dbReference type="Proteomes" id="UP000199409">
    <property type="component" value="Unassembled WGS sequence"/>
</dbReference>
<accession>A0A1H4BC42</accession>
<organism evidence="6 7">
    <name type="scientific">Desulfuromusa kysingii</name>
    <dbReference type="NCBI Taxonomy" id="37625"/>
    <lineage>
        <taxon>Bacteria</taxon>
        <taxon>Pseudomonadati</taxon>
        <taxon>Thermodesulfobacteriota</taxon>
        <taxon>Desulfuromonadia</taxon>
        <taxon>Desulfuromonadales</taxon>
        <taxon>Geopsychrobacteraceae</taxon>
        <taxon>Desulfuromusa</taxon>
    </lineage>
</organism>
<feature type="domain" description="HTH crp-type" evidence="5">
    <location>
        <begin position="148"/>
        <end position="215"/>
    </location>
</feature>
<evidence type="ECO:0000256" key="3">
    <source>
        <dbReference type="ARBA" id="ARBA00023163"/>
    </source>
</evidence>
<evidence type="ECO:0000313" key="7">
    <source>
        <dbReference type="Proteomes" id="UP000199409"/>
    </source>
</evidence>
<evidence type="ECO:0000256" key="1">
    <source>
        <dbReference type="ARBA" id="ARBA00023015"/>
    </source>
</evidence>
<dbReference type="PANTHER" id="PTHR24567">
    <property type="entry name" value="CRP FAMILY TRANSCRIPTIONAL REGULATORY PROTEIN"/>
    <property type="match status" value="1"/>
</dbReference>
<evidence type="ECO:0000313" key="6">
    <source>
        <dbReference type="EMBL" id="SEA45558.1"/>
    </source>
</evidence>
<dbReference type="SUPFAM" id="SSF51206">
    <property type="entry name" value="cAMP-binding domain-like"/>
    <property type="match status" value="1"/>
</dbReference>
<dbReference type="Pfam" id="PF00027">
    <property type="entry name" value="cNMP_binding"/>
    <property type="match status" value="1"/>
</dbReference>
<dbReference type="InterPro" id="IPR036390">
    <property type="entry name" value="WH_DNA-bd_sf"/>
</dbReference>
<dbReference type="PRINTS" id="PR00034">
    <property type="entry name" value="HTHCRP"/>
</dbReference>
<dbReference type="SMART" id="SM00419">
    <property type="entry name" value="HTH_CRP"/>
    <property type="match status" value="1"/>
</dbReference>
<dbReference type="GO" id="GO:0005829">
    <property type="term" value="C:cytosol"/>
    <property type="evidence" value="ECO:0007669"/>
    <property type="project" value="TreeGrafter"/>
</dbReference>
<dbReference type="Pfam" id="PF13545">
    <property type="entry name" value="HTH_Crp_2"/>
    <property type="match status" value="1"/>
</dbReference>
<dbReference type="GO" id="GO:0003700">
    <property type="term" value="F:DNA-binding transcription factor activity"/>
    <property type="evidence" value="ECO:0007669"/>
    <property type="project" value="TreeGrafter"/>
</dbReference>
<dbReference type="Gene3D" id="1.10.10.10">
    <property type="entry name" value="Winged helix-like DNA-binding domain superfamily/Winged helix DNA-binding domain"/>
    <property type="match status" value="1"/>
</dbReference>
<dbReference type="CDD" id="cd00038">
    <property type="entry name" value="CAP_ED"/>
    <property type="match status" value="1"/>
</dbReference>
<keyword evidence="1" id="KW-0805">Transcription regulation</keyword>
<dbReference type="InterPro" id="IPR012318">
    <property type="entry name" value="HTH_CRP"/>
</dbReference>
<dbReference type="EMBL" id="FNQN01000006">
    <property type="protein sequence ID" value="SEA45558.1"/>
    <property type="molecule type" value="Genomic_DNA"/>
</dbReference>
<keyword evidence="2" id="KW-0238">DNA-binding</keyword>
<protein>
    <submittedName>
        <fullName evidence="6">Transcriptional regulator, Crp/Fnr family</fullName>
    </submittedName>
</protein>
<gene>
    <name evidence="6" type="ORF">SAMN05660420_02123</name>
</gene>
<evidence type="ECO:0000256" key="2">
    <source>
        <dbReference type="ARBA" id="ARBA00023125"/>
    </source>
</evidence>
<dbReference type="SUPFAM" id="SSF46785">
    <property type="entry name" value="Winged helix' DNA-binding domain"/>
    <property type="match status" value="1"/>
</dbReference>
<dbReference type="GO" id="GO:0003677">
    <property type="term" value="F:DNA binding"/>
    <property type="evidence" value="ECO:0007669"/>
    <property type="project" value="UniProtKB-KW"/>
</dbReference>
<dbReference type="Gene3D" id="2.60.120.10">
    <property type="entry name" value="Jelly Rolls"/>
    <property type="match status" value="1"/>
</dbReference>
<sequence>MDIKFSEVIRQCPLFSGVTTDDLKLLTSILRQREFAKEEILFEDGADADGFYIVASGKVKVYKLSFEGRERILHVVLPGHSFAEAAIFDNGCYPAFAETLVASTLLFFPKKEFLDLLCSHPHLAINIISGLSRFLREFTIQIEDLTFRDVPARLARYLLSLGDKTAATVQLPVSKSQLASKLGTTSETLSRTFRKLSDEEIISVQGKVITRRDLQRMRDLAASFKEG</sequence>
<feature type="domain" description="Cyclic nucleotide-binding" evidence="4">
    <location>
        <begin position="14"/>
        <end position="117"/>
    </location>
</feature>
<dbReference type="OrthoDB" id="892842at2"/>
<keyword evidence="3" id="KW-0804">Transcription</keyword>
<dbReference type="PROSITE" id="PS51063">
    <property type="entry name" value="HTH_CRP_2"/>
    <property type="match status" value="1"/>
</dbReference>